<dbReference type="AlphaFoldDB" id="A0A835VRM4"/>
<keyword evidence="5" id="KW-1133">Transmembrane helix</keyword>
<keyword evidence="9" id="KW-1185">Reference proteome</keyword>
<feature type="compositionally biased region" description="Acidic residues" evidence="7">
    <location>
        <begin position="233"/>
        <end position="255"/>
    </location>
</feature>
<evidence type="ECO:0000256" key="7">
    <source>
        <dbReference type="SAM" id="MobiDB-lite"/>
    </source>
</evidence>
<evidence type="ECO:0000256" key="6">
    <source>
        <dbReference type="ARBA" id="ARBA00023136"/>
    </source>
</evidence>
<evidence type="ECO:0000256" key="4">
    <source>
        <dbReference type="ARBA" id="ARBA00022968"/>
    </source>
</evidence>
<keyword evidence="6" id="KW-0472">Membrane</keyword>
<evidence type="ECO:0000256" key="5">
    <source>
        <dbReference type="ARBA" id="ARBA00022989"/>
    </source>
</evidence>
<dbReference type="InterPro" id="IPR026050">
    <property type="entry name" value="C1GALT1/C1GALT1_chp1"/>
</dbReference>
<feature type="compositionally biased region" description="Low complexity" evidence="7">
    <location>
        <begin position="309"/>
        <end position="320"/>
    </location>
</feature>
<reference evidence="8" key="1">
    <citation type="journal article" date="2020" name="bioRxiv">
        <title>Comparative genomics of Chlamydomonas.</title>
        <authorList>
            <person name="Craig R.J."/>
            <person name="Hasan A.R."/>
            <person name="Ness R.W."/>
            <person name="Keightley P.D."/>
        </authorList>
    </citation>
    <scope>NUCLEOTIDE SEQUENCE</scope>
    <source>
        <strain evidence="8">SAG 7.73</strain>
    </source>
</reference>
<dbReference type="PANTHER" id="PTHR23033:SF50">
    <property type="entry name" value="HEXOSYLTRANSFERASE"/>
    <property type="match status" value="1"/>
</dbReference>
<comment type="similarity">
    <text evidence="2">Belongs to the glycosyltransferase 31 family. Beta3-Gal-T subfamily.</text>
</comment>
<keyword evidence="3" id="KW-0812">Transmembrane</keyword>
<gene>
    <name evidence="8" type="ORF">HXX76_015597</name>
</gene>
<feature type="region of interest" description="Disordered" evidence="7">
    <location>
        <begin position="108"/>
        <end position="138"/>
    </location>
</feature>
<proteinExistence type="inferred from homology"/>
<evidence type="ECO:0000313" key="9">
    <source>
        <dbReference type="Proteomes" id="UP000650467"/>
    </source>
</evidence>
<feature type="compositionally biased region" description="Basic residues" evidence="7">
    <location>
        <begin position="207"/>
        <end position="224"/>
    </location>
</feature>
<sequence length="592" mass="65065">MLYGDDDTLFYMSGVIKLLEQFDPEQPLAITDNIWYFTQHPAPAAPRCLPCGFNLSSIVTNHTFTPRAACPFCTRALACGTYAPRYRCNATHEAALRERFGPRLLTFPLGPQEGAGEAGGGEDSQLADANSEEARERFAGGMREAGAAYAKWMAHHVELKERYPRDFKYKPAMDWEQRDPPPPGPTGLPRSEEPGSEDTDPQTWYGGRRRRRRRGRRAQRRRRGLLLLLQQGEEGDGEDGEGEEGEGEAEEEDQEVRETARWRRTRRRRGLAAAARAEAGGGPGEAGEDQLGDVTLEGDEEEYDDDVGWDGAADASGAAAETDDGDDDRYRPRARRRLAGAKRPSQQRYIDGTPWLSAALGMDLSRAAEGDAAAREAREALRLPFPYCARHDERLHDKPAQSCLVSISGHGGTGVIFSVGLMRLIAPEDAVAFITKQTGCGGGDCLLGRALWFRMGIGYTDPGSPLQHGAARYERYARFVDSNTQMPSLIMLADPTKVLLNARRGTVRAPACDRACVWLIENVVGTHVRAQGKKVDDTVAAMHKHLDTHAAAYAWIQQARADPAVAAGNVSVAQWVRARFGPPPGEKEKGRR</sequence>
<dbReference type="GO" id="GO:0016020">
    <property type="term" value="C:membrane"/>
    <property type="evidence" value="ECO:0007669"/>
    <property type="project" value="UniProtKB-SubCell"/>
</dbReference>
<comment type="subcellular location">
    <subcellularLocation>
        <location evidence="1">Membrane</location>
        <topology evidence="1">Single-pass type II membrane protein</topology>
    </subcellularLocation>
</comment>
<organism evidence="8 9">
    <name type="scientific">Chlamydomonas incerta</name>
    <dbReference type="NCBI Taxonomy" id="51695"/>
    <lineage>
        <taxon>Eukaryota</taxon>
        <taxon>Viridiplantae</taxon>
        <taxon>Chlorophyta</taxon>
        <taxon>core chlorophytes</taxon>
        <taxon>Chlorophyceae</taxon>
        <taxon>CS clade</taxon>
        <taxon>Chlamydomonadales</taxon>
        <taxon>Chlamydomonadaceae</taxon>
        <taxon>Chlamydomonas</taxon>
    </lineage>
</organism>
<evidence type="ECO:0000256" key="2">
    <source>
        <dbReference type="ARBA" id="ARBA00006462"/>
    </source>
</evidence>
<dbReference type="EMBL" id="JAEHOC010000088">
    <property type="protein sequence ID" value="KAG2422999.1"/>
    <property type="molecule type" value="Genomic_DNA"/>
</dbReference>
<evidence type="ECO:0000256" key="1">
    <source>
        <dbReference type="ARBA" id="ARBA00004606"/>
    </source>
</evidence>
<accession>A0A835VRM4</accession>
<dbReference type="OrthoDB" id="421979at2759"/>
<evidence type="ECO:0000313" key="8">
    <source>
        <dbReference type="EMBL" id="KAG2422999.1"/>
    </source>
</evidence>
<evidence type="ECO:0000256" key="3">
    <source>
        <dbReference type="ARBA" id="ARBA00022692"/>
    </source>
</evidence>
<keyword evidence="4" id="KW-0735">Signal-anchor</keyword>
<feature type="region of interest" description="Disordered" evidence="7">
    <location>
        <begin position="173"/>
        <end position="331"/>
    </location>
</feature>
<comment type="caution">
    <text evidence="8">The sequence shown here is derived from an EMBL/GenBank/DDBJ whole genome shotgun (WGS) entry which is preliminary data.</text>
</comment>
<dbReference type="Proteomes" id="UP000650467">
    <property type="component" value="Unassembled WGS sequence"/>
</dbReference>
<dbReference type="PANTHER" id="PTHR23033">
    <property type="entry name" value="BETA1,3-GALACTOSYLTRANSFERASE"/>
    <property type="match status" value="1"/>
</dbReference>
<feature type="compositionally biased region" description="Acidic residues" evidence="7">
    <location>
        <begin position="286"/>
        <end position="308"/>
    </location>
</feature>
<protein>
    <submittedName>
        <fullName evidence="8">Uncharacterized protein</fullName>
    </submittedName>
</protein>
<name>A0A835VRM4_CHLIN</name>